<reference evidence="3" key="1">
    <citation type="journal article" date="2011" name="Proc. Natl. Acad. Sci. U.S.A.">
        <title>Obligate biotrophy features unraveled by the genomic analysis of rust fungi.</title>
        <authorList>
            <person name="Duplessis S."/>
            <person name="Cuomo C.A."/>
            <person name="Lin Y.-C."/>
            <person name="Aerts A."/>
            <person name="Tisserant E."/>
            <person name="Veneault-Fourrey C."/>
            <person name="Joly D.L."/>
            <person name="Hacquard S."/>
            <person name="Amselem J."/>
            <person name="Cantarel B.L."/>
            <person name="Chiu R."/>
            <person name="Coutinho P.M."/>
            <person name="Feau N."/>
            <person name="Field M."/>
            <person name="Frey P."/>
            <person name="Gelhaye E."/>
            <person name="Goldberg J."/>
            <person name="Grabherr M.G."/>
            <person name="Kodira C.D."/>
            <person name="Kohler A."/>
            <person name="Kuees U."/>
            <person name="Lindquist E.A."/>
            <person name="Lucas S.M."/>
            <person name="Mago R."/>
            <person name="Mauceli E."/>
            <person name="Morin E."/>
            <person name="Murat C."/>
            <person name="Pangilinan J.L."/>
            <person name="Park R."/>
            <person name="Pearson M."/>
            <person name="Quesneville H."/>
            <person name="Rouhier N."/>
            <person name="Sakthikumar S."/>
            <person name="Salamov A.A."/>
            <person name="Schmutz J."/>
            <person name="Selles B."/>
            <person name="Shapiro H."/>
            <person name="Tanguay P."/>
            <person name="Tuskan G.A."/>
            <person name="Henrissat B."/>
            <person name="Van de Peer Y."/>
            <person name="Rouze P."/>
            <person name="Ellis J.G."/>
            <person name="Dodds P.N."/>
            <person name="Schein J.E."/>
            <person name="Zhong S."/>
            <person name="Hamelin R.C."/>
            <person name="Grigoriev I.V."/>
            <person name="Szabo L.J."/>
            <person name="Martin F."/>
        </authorList>
    </citation>
    <scope>NUCLEOTIDE SEQUENCE [LARGE SCALE GENOMIC DNA]</scope>
    <source>
        <strain evidence="3">98AG31 / pathotype 3-4-7</strain>
    </source>
</reference>
<keyword evidence="3" id="KW-1185">Reference proteome</keyword>
<evidence type="ECO:0000313" key="3">
    <source>
        <dbReference type="Proteomes" id="UP000001072"/>
    </source>
</evidence>
<name>F4RWZ1_MELLP</name>
<dbReference type="KEGG" id="mlr:MELLADRAFT_90446"/>
<dbReference type="RefSeq" id="XP_007413597.1">
    <property type="nucleotide sequence ID" value="XM_007413535.1"/>
</dbReference>
<dbReference type="HOGENOM" id="CLU_030194_1_0_1"/>
<evidence type="ECO:0000256" key="1">
    <source>
        <dbReference type="SAM" id="MobiDB-lite"/>
    </source>
</evidence>
<organism evidence="3">
    <name type="scientific">Melampsora larici-populina (strain 98AG31 / pathotype 3-4-7)</name>
    <name type="common">Poplar leaf rust fungus</name>
    <dbReference type="NCBI Taxonomy" id="747676"/>
    <lineage>
        <taxon>Eukaryota</taxon>
        <taxon>Fungi</taxon>
        <taxon>Dikarya</taxon>
        <taxon>Basidiomycota</taxon>
        <taxon>Pucciniomycotina</taxon>
        <taxon>Pucciniomycetes</taxon>
        <taxon>Pucciniales</taxon>
        <taxon>Melampsoraceae</taxon>
        <taxon>Melampsora</taxon>
    </lineage>
</organism>
<dbReference type="Proteomes" id="UP000001072">
    <property type="component" value="Unassembled WGS sequence"/>
</dbReference>
<dbReference type="InParanoid" id="F4RWZ1"/>
<proteinExistence type="predicted"/>
<dbReference type="AlphaFoldDB" id="F4RWZ1"/>
<dbReference type="GeneID" id="18935568"/>
<evidence type="ECO:0000313" key="2">
    <source>
        <dbReference type="EMBL" id="EGG03137.1"/>
    </source>
</evidence>
<feature type="compositionally biased region" description="Polar residues" evidence="1">
    <location>
        <begin position="71"/>
        <end position="80"/>
    </location>
</feature>
<feature type="region of interest" description="Disordered" evidence="1">
    <location>
        <begin position="49"/>
        <end position="92"/>
    </location>
</feature>
<protein>
    <submittedName>
        <fullName evidence="2">Uncharacterized protein</fullName>
    </submittedName>
</protein>
<gene>
    <name evidence="2" type="ORF">MELLADRAFT_90446</name>
</gene>
<dbReference type="VEuPathDB" id="FungiDB:MELLADRAFT_90446"/>
<feature type="region of interest" description="Disordered" evidence="1">
    <location>
        <begin position="1"/>
        <end position="28"/>
    </location>
</feature>
<dbReference type="EMBL" id="GL883126">
    <property type="protein sequence ID" value="EGG03137.1"/>
    <property type="molecule type" value="Genomic_DNA"/>
</dbReference>
<sequence>MSVANNFFKTPFGGSQGAPDTFSSGGGSLMGLNNHGSLMNNMGSGFEGPPREANGAFTPGRSFSLGGPAMNNPTHGQSPIASRSRNNRSVSPRARLLQVGATGPTNPFKNPNDSSASQPNLGVYACPIVTQTLKNFEALSLQAGLDPVSHVLAMKQAEVFGENNRHLGQAIMHGQIMMEVTKLQSQVASLAEQLATVTQIVKDLASAPASNTIEPNTTNHSDGEGQWDASPQLLDVMNLLALKLMASPQLSAYTTIKNQAEGALPNSLFNLTIGRQPAGFLERHLSAVHQGVKEASAAKRYYSAIKEVAKHTREKVHVVTGEEVEFTVLTIRSMVQKVSVRCGTVGSNPHVDVVWAATDSLTRAQIAYLRCEAARVLITGGKGSQSIWACVDRKLSSMHLRNNEAYAIARLPVF</sequence>
<accession>F4RWZ1</accession>
<feature type="compositionally biased region" description="Low complexity" evidence="1">
    <location>
        <begin position="81"/>
        <end position="92"/>
    </location>
</feature>